<gene>
    <name evidence="2" type="ORF">ACFOJE_08810</name>
</gene>
<dbReference type="RefSeq" id="WP_377813948.1">
    <property type="nucleotide sequence ID" value="NZ_JBHRSJ010000016.1"/>
</dbReference>
<organism evidence="2 3">
    <name type="scientific">Azotobacter bryophylli</name>
    <dbReference type="NCBI Taxonomy" id="1986537"/>
    <lineage>
        <taxon>Bacteria</taxon>
        <taxon>Pseudomonadati</taxon>
        <taxon>Pseudomonadota</taxon>
        <taxon>Gammaproteobacteria</taxon>
        <taxon>Pseudomonadales</taxon>
        <taxon>Pseudomonadaceae</taxon>
        <taxon>Azotobacter</taxon>
    </lineage>
</organism>
<protein>
    <submittedName>
        <fullName evidence="2">DUF3309 family protein</fullName>
    </submittedName>
</protein>
<feature type="transmembrane region" description="Helical" evidence="1">
    <location>
        <begin position="30"/>
        <end position="49"/>
    </location>
</feature>
<reference evidence="3" key="1">
    <citation type="journal article" date="2019" name="Int. J. Syst. Evol. Microbiol.">
        <title>The Global Catalogue of Microorganisms (GCM) 10K type strain sequencing project: providing services to taxonomists for standard genome sequencing and annotation.</title>
        <authorList>
            <consortium name="The Broad Institute Genomics Platform"/>
            <consortium name="The Broad Institute Genome Sequencing Center for Infectious Disease"/>
            <person name="Wu L."/>
            <person name="Ma J."/>
        </authorList>
    </citation>
    <scope>NUCLEOTIDE SEQUENCE [LARGE SCALE GENOMIC DNA]</scope>
    <source>
        <strain evidence="3">KCTC 62195</strain>
    </source>
</reference>
<comment type="caution">
    <text evidence="2">The sequence shown here is derived from an EMBL/GenBank/DDBJ whole genome shotgun (WGS) entry which is preliminary data.</text>
</comment>
<keyword evidence="3" id="KW-1185">Reference proteome</keyword>
<evidence type="ECO:0000256" key="1">
    <source>
        <dbReference type="SAM" id="Phobius"/>
    </source>
</evidence>
<accession>A0ABV7ATR6</accession>
<name>A0ABV7ATR6_9GAMM</name>
<dbReference type="Pfam" id="PF11752">
    <property type="entry name" value="DUF3309"/>
    <property type="match status" value="1"/>
</dbReference>
<keyword evidence="1" id="KW-0812">Transmembrane</keyword>
<keyword evidence="1" id="KW-1133">Transmembrane helix</keyword>
<evidence type="ECO:0000313" key="3">
    <source>
        <dbReference type="Proteomes" id="UP001595457"/>
    </source>
</evidence>
<dbReference type="EMBL" id="JBHRSJ010000016">
    <property type="protein sequence ID" value="MFC2972306.1"/>
    <property type="molecule type" value="Genomic_DNA"/>
</dbReference>
<keyword evidence="1" id="KW-0472">Membrane</keyword>
<evidence type="ECO:0000313" key="2">
    <source>
        <dbReference type="EMBL" id="MFC2972306.1"/>
    </source>
</evidence>
<sequence>MSLGTILLIVLILILLGVIPAWPHSRGWGYGPSGIVGVVLVVILVLLLTGRL</sequence>
<dbReference type="InterPro" id="IPR021738">
    <property type="entry name" value="DUF3309"/>
</dbReference>
<dbReference type="Proteomes" id="UP001595457">
    <property type="component" value="Unassembled WGS sequence"/>
</dbReference>
<proteinExistence type="predicted"/>